<dbReference type="EMBL" id="VTOW01000003">
    <property type="protein sequence ID" value="NKE72240.1"/>
    <property type="molecule type" value="Genomic_DNA"/>
</dbReference>
<name>A0A7X6DRY7_9BACT</name>
<proteinExistence type="predicted"/>
<organism evidence="1 2">
    <name type="scientific">Candidatus Manganitrophus noduliformans</name>
    <dbReference type="NCBI Taxonomy" id="2606439"/>
    <lineage>
        <taxon>Bacteria</taxon>
        <taxon>Pseudomonadati</taxon>
        <taxon>Nitrospirota</taxon>
        <taxon>Nitrospiria</taxon>
        <taxon>Candidatus Troglogloeales</taxon>
        <taxon>Candidatus Manganitrophaceae</taxon>
        <taxon>Candidatus Manganitrophus</taxon>
    </lineage>
</organism>
<gene>
    <name evidence="1" type="ORF">MNODULE_15935</name>
</gene>
<dbReference type="AlphaFoldDB" id="A0A7X6DRY7"/>
<reference evidence="1 2" key="1">
    <citation type="journal article" date="2020" name="Nature">
        <title>Bacterial chemolithoautotrophy via manganese oxidation.</title>
        <authorList>
            <person name="Yu H."/>
            <person name="Leadbetter J.R."/>
        </authorList>
    </citation>
    <scope>NUCLEOTIDE SEQUENCE [LARGE SCALE GENOMIC DNA]</scope>
    <source>
        <strain evidence="1 2">Mn-1</strain>
    </source>
</reference>
<evidence type="ECO:0000313" key="1">
    <source>
        <dbReference type="EMBL" id="NKE72240.1"/>
    </source>
</evidence>
<protein>
    <submittedName>
        <fullName evidence="1">Uncharacterized protein</fullName>
    </submittedName>
</protein>
<accession>A0A7X6DRY7</accession>
<dbReference type="RefSeq" id="WP_168061715.1">
    <property type="nucleotide sequence ID" value="NZ_VTOW01000003.1"/>
</dbReference>
<keyword evidence="2" id="KW-1185">Reference proteome</keyword>
<sequence>MGSPLFLATVFTLVAIWAVLLAIPALRRPPPGFEPRLCLSCSKTSKYDATQCEHCGAPIEPRKDV</sequence>
<comment type="caution">
    <text evidence="1">The sequence shown here is derived from an EMBL/GenBank/DDBJ whole genome shotgun (WGS) entry which is preliminary data.</text>
</comment>
<dbReference type="Proteomes" id="UP000534783">
    <property type="component" value="Unassembled WGS sequence"/>
</dbReference>
<evidence type="ECO:0000313" key="2">
    <source>
        <dbReference type="Proteomes" id="UP000534783"/>
    </source>
</evidence>